<gene>
    <name evidence="2" type="ORF">LTR09_009150</name>
</gene>
<protein>
    <submittedName>
        <fullName evidence="2">Uncharacterized protein</fullName>
    </submittedName>
</protein>
<keyword evidence="3" id="KW-1185">Reference proteome</keyword>
<dbReference type="InterPro" id="IPR053175">
    <property type="entry name" value="DHMBA_Reg_Transcription_Factor"/>
</dbReference>
<dbReference type="InterPro" id="IPR021858">
    <property type="entry name" value="Fun_TF"/>
</dbReference>
<reference evidence="2" key="1">
    <citation type="submission" date="2023-04" db="EMBL/GenBank/DDBJ databases">
        <title>Black Yeasts Isolated from many extreme environments.</title>
        <authorList>
            <person name="Coleine C."/>
            <person name="Stajich J.E."/>
            <person name="Selbmann L."/>
        </authorList>
    </citation>
    <scope>NUCLEOTIDE SEQUENCE</scope>
    <source>
        <strain evidence="2">CCFEE 5312</strain>
    </source>
</reference>
<comment type="caution">
    <text evidence="2">The sequence shown here is derived from an EMBL/GenBank/DDBJ whole genome shotgun (WGS) entry which is preliminary data.</text>
</comment>
<dbReference type="Proteomes" id="UP001271007">
    <property type="component" value="Unassembled WGS sequence"/>
</dbReference>
<evidence type="ECO:0000313" key="2">
    <source>
        <dbReference type="EMBL" id="KAK3049483.1"/>
    </source>
</evidence>
<sequence length="609" mass="67573">MSKYSRFAAVTTNRSQFDLRSVAQEVPSTGTRQQQQSRCQDTNGKLDATTAFGDDYDGVCSKAKRTCPGYRSQVDVIFRDQSANVVHKAGASEAKKSAALLAPPSAGVSHKTPSTTPLDSYPEPRKTELVTSRPLVDGGLTIRSTLDETATCHFIHNFVVGINAPTNTTMDNLAWMYKYTSFDETLTTAVRAVSFASYAHRMRSGELANASRYQYASAIGFTNNALQCPVRAVKDTTLLSILILGMYEVITGMNQRSIKAWMEHVHGSAALLNLRGPEQLRHPIGRRLFVQAMTGILVTSIQLSLPMPQNIMDMAKTLPDMIPSHDIYGRKAYGIHLTLIDANNFRHAVDSKKTTDLLEIMSKSLEIDRRLAVVYDIPNPGWQYTVLTSNDHEHVFGGVYHLYPDLLTANLWNAMRVMRTLLHEGIKTALLRGFAARPPIFTQPEHTAQLQTSMDLCYTLHMAIVASVPQHLGYVKQTGTVARQQHPTFEESLTKPLSSINLFMPSRELPLRDVVSDICRNAAAPNYPMHNHPMQVVEARSSGGLNLMWPLFFAATRDISSPEVQAYCVKILRRIAEEMGIQQALVLAKVVESKTDIEAWVEPRVALGG</sequence>
<dbReference type="Pfam" id="PF11951">
    <property type="entry name" value="Fungal_trans_2"/>
    <property type="match status" value="1"/>
</dbReference>
<evidence type="ECO:0000313" key="3">
    <source>
        <dbReference type="Proteomes" id="UP001271007"/>
    </source>
</evidence>
<name>A0AAJ0G9E7_9PEZI</name>
<evidence type="ECO:0000256" key="1">
    <source>
        <dbReference type="SAM" id="MobiDB-lite"/>
    </source>
</evidence>
<dbReference type="PANTHER" id="PTHR38791:SF5">
    <property type="entry name" value="TRANSCRIPTION FACTOR DBAG-RELATED"/>
    <property type="match status" value="1"/>
</dbReference>
<dbReference type="AlphaFoldDB" id="A0AAJ0G9E7"/>
<dbReference type="PANTHER" id="PTHR38791">
    <property type="entry name" value="ZN(II)2CYS6 TRANSCRIPTION FACTOR (EUROFUNG)-RELATED-RELATED"/>
    <property type="match status" value="1"/>
</dbReference>
<dbReference type="EMBL" id="JAWDJX010000039">
    <property type="protein sequence ID" value="KAK3049483.1"/>
    <property type="molecule type" value="Genomic_DNA"/>
</dbReference>
<feature type="region of interest" description="Disordered" evidence="1">
    <location>
        <begin position="101"/>
        <end position="127"/>
    </location>
</feature>
<accession>A0AAJ0G9E7</accession>
<organism evidence="2 3">
    <name type="scientific">Extremus antarcticus</name>
    <dbReference type="NCBI Taxonomy" id="702011"/>
    <lineage>
        <taxon>Eukaryota</taxon>
        <taxon>Fungi</taxon>
        <taxon>Dikarya</taxon>
        <taxon>Ascomycota</taxon>
        <taxon>Pezizomycotina</taxon>
        <taxon>Dothideomycetes</taxon>
        <taxon>Dothideomycetidae</taxon>
        <taxon>Mycosphaerellales</taxon>
        <taxon>Extremaceae</taxon>
        <taxon>Extremus</taxon>
    </lineage>
</organism>
<proteinExistence type="predicted"/>